<name>A0A8S3QJ32_MYTED</name>
<reference evidence="3" key="1">
    <citation type="submission" date="2021-03" db="EMBL/GenBank/DDBJ databases">
        <authorList>
            <person name="Bekaert M."/>
        </authorList>
    </citation>
    <scope>NUCLEOTIDE SEQUENCE</scope>
</reference>
<feature type="region of interest" description="Disordered" evidence="2">
    <location>
        <begin position="1"/>
        <end position="24"/>
    </location>
</feature>
<accession>A0A8S3QJ32</accession>
<dbReference type="InterPro" id="IPR011990">
    <property type="entry name" value="TPR-like_helical_dom_sf"/>
</dbReference>
<evidence type="ECO:0000256" key="1">
    <source>
        <dbReference type="PROSITE-ProRule" id="PRU00339"/>
    </source>
</evidence>
<keyword evidence="1" id="KW-0802">TPR repeat</keyword>
<keyword evidence="4" id="KW-1185">Reference proteome</keyword>
<organism evidence="3 4">
    <name type="scientific">Mytilus edulis</name>
    <name type="common">Blue mussel</name>
    <dbReference type="NCBI Taxonomy" id="6550"/>
    <lineage>
        <taxon>Eukaryota</taxon>
        <taxon>Metazoa</taxon>
        <taxon>Spiralia</taxon>
        <taxon>Lophotrochozoa</taxon>
        <taxon>Mollusca</taxon>
        <taxon>Bivalvia</taxon>
        <taxon>Autobranchia</taxon>
        <taxon>Pteriomorphia</taxon>
        <taxon>Mytilida</taxon>
        <taxon>Mytiloidea</taxon>
        <taxon>Mytilidae</taxon>
        <taxon>Mytilinae</taxon>
        <taxon>Mytilus</taxon>
    </lineage>
</organism>
<dbReference type="SUPFAM" id="SSF48452">
    <property type="entry name" value="TPR-like"/>
    <property type="match status" value="1"/>
</dbReference>
<feature type="repeat" description="TPR" evidence="1">
    <location>
        <begin position="211"/>
        <end position="244"/>
    </location>
</feature>
<dbReference type="Pfam" id="PF13181">
    <property type="entry name" value="TPR_8"/>
    <property type="match status" value="1"/>
</dbReference>
<proteinExistence type="predicted"/>
<evidence type="ECO:0008006" key="5">
    <source>
        <dbReference type="Google" id="ProtNLM"/>
    </source>
</evidence>
<evidence type="ECO:0000313" key="3">
    <source>
        <dbReference type="EMBL" id="CAG2196365.1"/>
    </source>
</evidence>
<dbReference type="AlphaFoldDB" id="A0A8S3QJ32"/>
<evidence type="ECO:0000256" key="2">
    <source>
        <dbReference type="SAM" id="MobiDB-lite"/>
    </source>
</evidence>
<gene>
    <name evidence="3" type="ORF">MEDL_11237</name>
</gene>
<dbReference type="PROSITE" id="PS50005">
    <property type="entry name" value="TPR"/>
    <property type="match status" value="1"/>
</dbReference>
<dbReference type="InterPro" id="IPR019734">
    <property type="entry name" value="TPR_rpt"/>
</dbReference>
<dbReference type="Proteomes" id="UP000683360">
    <property type="component" value="Unassembled WGS sequence"/>
</dbReference>
<dbReference type="SMART" id="SM00028">
    <property type="entry name" value="TPR"/>
    <property type="match status" value="3"/>
</dbReference>
<protein>
    <recommendedName>
        <fullName evidence="5">Tetratricopeptide repeat protein</fullName>
    </recommendedName>
</protein>
<dbReference type="Gene3D" id="1.25.40.10">
    <property type="entry name" value="Tetratricopeptide repeat domain"/>
    <property type="match status" value="1"/>
</dbReference>
<dbReference type="EMBL" id="CAJPWZ010000555">
    <property type="protein sequence ID" value="CAG2196365.1"/>
    <property type="molecule type" value="Genomic_DNA"/>
</dbReference>
<sequence>MAHYNKEVDNTTFPGNEETPDLRGFMGNPVYSSLLDFFKSGREEQAKQASDSTRIFKDNKRFDPRVFSQYPNSHTANNHSRAVCHLIMASEKIKDFNNDSVENLKDCEILRSAFENIVYGHICENSMFGPYHPPENTSILIDKYLMLKPDDIFAAYTKQLILWRTLSQAQKGKNLLSDFEYAKLSIKSAEELAYKLSLDVDSLPGKRIILIDIYYCLGAKYVSTNQPERALDSFQKCFDLDKSNYSALYGIAYMNMENEPMKAIELFRKFIKMAPECDKQYPNAYYMIASLYGTKGNVKEALRYCSLAEDAEKKRLPFLSPVDIPQKDMMQQMKSMIPQIEKMKSQKKIKP</sequence>
<evidence type="ECO:0000313" key="4">
    <source>
        <dbReference type="Proteomes" id="UP000683360"/>
    </source>
</evidence>
<comment type="caution">
    <text evidence="3">The sequence shown here is derived from an EMBL/GenBank/DDBJ whole genome shotgun (WGS) entry which is preliminary data.</text>
</comment>
<dbReference type="OrthoDB" id="2423701at2759"/>